<keyword evidence="1" id="KW-0732">Signal</keyword>
<gene>
    <name evidence="3" type="ORF">JR347_07805</name>
</gene>
<dbReference type="InterPro" id="IPR029045">
    <property type="entry name" value="ClpP/crotonase-like_dom_sf"/>
</dbReference>
<dbReference type="GO" id="GO:0008236">
    <property type="term" value="F:serine-type peptidase activity"/>
    <property type="evidence" value="ECO:0007669"/>
    <property type="project" value="InterPro"/>
</dbReference>
<dbReference type="CDD" id="cd06567">
    <property type="entry name" value="Peptidase_S41"/>
    <property type="match status" value="1"/>
</dbReference>
<dbReference type="Pfam" id="PF03572">
    <property type="entry name" value="Peptidase_S41"/>
    <property type="match status" value="1"/>
</dbReference>
<dbReference type="PANTHER" id="PTHR32060:SF22">
    <property type="entry name" value="CARBOXYL-TERMINAL-PROCESSING PEPTIDASE 3, CHLOROPLASTIC"/>
    <property type="match status" value="1"/>
</dbReference>
<accession>A0A974WJL0</accession>
<proteinExistence type="predicted"/>
<protein>
    <recommendedName>
        <fullName evidence="2">Tail specific protease domain-containing protein</fullName>
    </recommendedName>
</protein>
<feature type="domain" description="Tail specific protease" evidence="2">
    <location>
        <begin position="192"/>
        <end position="396"/>
    </location>
</feature>
<feature type="chain" id="PRO_5037892052" description="Tail specific protease domain-containing protein" evidence="1">
    <location>
        <begin position="21"/>
        <end position="414"/>
    </location>
</feature>
<name>A0A974WJL0_9BACT</name>
<evidence type="ECO:0000259" key="2">
    <source>
        <dbReference type="SMART" id="SM00245"/>
    </source>
</evidence>
<dbReference type="GO" id="GO:0004175">
    <property type="term" value="F:endopeptidase activity"/>
    <property type="evidence" value="ECO:0007669"/>
    <property type="project" value="TreeGrafter"/>
</dbReference>
<evidence type="ECO:0000313" key="3">
    <source>
        <dbReference type="EMBL" id="QSE98978.1"/>
    </source>
</evidence>
<dbReference type="GO" id="GO:0006508">
    <property type="term" value="P:proteolysis"/>
    <property type="evidence" value="ECO:0007669"/>
    <property type="project" value="InterPro"/>
</dbReference>
<dbReference type="InterPro" id="IPR005151">
    <property type="entry name" value="Tail-specific_protease"/>
</dbReference>
<dbReference type="RefSeq" id="WP_205723492.1">
    <property type="nucleotide sequence ID" value="NZ_CP070608.1"/>
</dbReference>
<evidence type="ECO:0000256" key="1">
    <source>
        <dbReference type="SAM" id="SignalP"/>
    </source>
</evidence>
<dbReference type="Proteomes" id="UP000662783">
    <property type="component" value="Chromosome"/>
</dbReference>
<dbReference type="SUPFAM" id="SSF52096">
    <property type="entry name" value="ClpP/crotonase"/>
    <property type="match status" value="1"/>
</dbReference>
<dbReference type="AlphaFoldDB" id="A0A974WJL0"/>
<organism evidence="3 4">
    <name type="scientific">Fulvivirga lutea</name>
    <dbReference type="NCBI Taxonomy" id="2810512"/>
    <lineage>
        <taxon>Bacteria</taxon>
        <taxon>Pseudomonadati</taxon>
        <taxon>Bacteroidota</taxon>
        <taxon>Cytophagia</taxon>
        <taxon>Cytophagales</taxon>
        <taxon>Fulvivirgaceae</taxon>
        <taxon>Fulvivirga</taxon>
    </lineage>
</organism>
<keyword evidence="4" id="KW-1185">Reference proteome</keyword>
<sequence>MSIKNILTISLFFVSSLSFAQVYPSLKSLVLEVDYYSSSTFTELFTAFNKQLSQTFELDIDQDLNRIENEVDIENYLIALSSQESKIRSKLEDYGISVNMDIYLSDFYISSTNGYQYSMVVEQSYYDSLSTSIIKPFGYHRDNSGKVRISGIKNLNCNSSNDINEGDEIVKINSYPVRLLPNGLINTILNTNRKIELELKSSANDSLKYKVFESLVNARPEPILTEVYQNSTLIVKLNSFLENGDTSKLLNTLSQSKDNIEKVILDLRNFEGGVFQELINLVDFFTKKNSEIVRISTFGKEIEKRKSIYSPVIKNAKILVLINNGTSSGANVVAGALKFNNIGFLIGEKTTPQNSLQLTRPLHNYNYFAKIVIGNFFFGVDKSLYENGISPDNYIKDCVTSEEDSILDYALSYD</sequence>
<dbReference type="PANTHER" id="PTHR32060">
    <property type="entry name" value="TAIL-SPECIFIC PROTEASE"/>
    <property type="match status" value="1"/>
</dbReference>
<reference evidence="3" key="1">
    <citation type="submission" date="2021-02" db="EMBL/GenBank/DDBJ databases">
        <title>Fulvivirga sp. S481 isolated from sea water.</title>
        <authorList>
            <person name="Bae S.S."/>
            <person name="Baek K."/>
        </authorList>
    </citation>
    <scope>NUCLEOTIDE SEQUENCE</scope>
    <source>
        <strain evidence="3">S481</strain>
    </source>
</reference>
<feature type="signal peptide" evidence="1">
    <location>
        <begin position="1"/>
        <end position="20"/>
    </location>
</feature>
<dbReference type="Gene3D" id="3.90.226.10">
    <property type="entry name" value="2-enoyl-CoA Hydratase, Chain A, domain 1"/>
    <property type="match status" value="1"/>
</dbReference>
<dbReference type="EMBL" id="CP070608">
    <property type="protein sequence ID" value="QSE98978.1"/>
    <property type="molecule type" value="Genomic_DNA"/>
</dbReference>
<dbReference type="SMART" id="SM00245">
    <property type="entry name" value="TSPc"/>
    <property type="match status" value="1"/>
</dbReference>
<evidence type="ECO:0000313" key="4">
    <source>
        <dbReference type="Proteomes" id="UP000662783"/>
    </source>
</evidence>
<dbReference type="KEGG" id="fuv:JR347_07805"/>